<evidence type="ECO:0000313" key="1">
    <source>
        <dbReference type="EMBL" id="MEQ2237797.1"/>
    </source>
</evidence>
<dbReference type="EMBL" id="JAHRIQ010049764">
    <property type="protein sequence ID" value="MEQ2237797.1"/>
    <property type="molecule type" value="Genomic_DNA"/>
</dbReference>
<protein>
    <submittedName>
        <fullName evidence="1">Uncharacterized protein</fullName>
    </submittedName>
</protein>
<accession>A0ABV0TXY5</accession>
<dbReference type="Proteomes" id="UP001482620">
    <property type="component" value="Unassembled WGS sequence"/>
</dbReference>
<keyword evidence="2" id="KW-1185">Reference proteome</keyword>
<evidence type="ECO:0000313" key="2">
    <source>
        <dbReference type="Proteomes" id="UP001482620"/>
    </source>
</evidence>
<reference evidence="1 2" key="1">
    <citation type="submission" date="2021-06" db="EMBL/GenBank/DDBJ databases">
        <authorList>
            <person name="Palmer J.M."/>
        </authorList>
    </citation>
    <scope>NUCLEOTIDE SEQUENCE [LARGE SCALE GENOMIC DNA]</scope>
    <source>
        <strain evidence="2">if_2019</strain>
        <tissue evidence="1">Muscle</tissue>
    </source>
</reference>
<proteinExistence type="predicted"/>
<gene>
    <name evidence="1" type="ORF">ILYODFUR_026737</name>
</gene>
<sequence length="106" mass="11895">MGLCGGVNMFICSQKHHYYETTGKVCFISLMYHFVMRLSAVCLLLPENTAAFMLYSQTPGNAEPPNFDKKAGKCSKKEPTLNTKVLLYPDLKVVKLLDFQLLCSPL</sequence>
<organism evidence="1 2">
    <name type="scientific">Ilyodon furcidens</name>
    <name type="common">goldbreast splitfin</name>
    <dbReference type="NCBI Taxonomy" id="33524"/>
    <lineage>
        <taxon>Eukaryota</taxon>
        <taxon>Metazoa</taxon>
        <taxon>Chordata</taxon>
        <taxon>Craniata</taxon>
        <taxon>Vertebrata</taxon>
        <taxon>Euteleostomi</taxon>
        <taxon>Actinopterygii</taxon>
        <taxon>Neopterygii</taxon>
        <taxon>Teleostei</taxon>
        <taxon>Neoteleostei</taxon>
        <taxon>Acanthomorphata</taxon>
        <taxon>Ovalentaria</taxon>
        <taxon>Atherinomorphae</taxon>
        <taxon>Cyprinodontiformes</taxon>
        <taxon>Goodeidae</taxon>
        <taxon>Ilyodon</taxon>
    </lineage>
</organism>
<comment type="caution">
    <text evidence="1">The sequence shown here is derived from an EMBL/GenBank/DDBJ whole genome shotgun (WGS) entry which is preliminary data.</text>
</comment>
<name>A0ABV0TXY5_9TELE</name>